<dbReference type="InterPro" id="IPR017039">
    <property type="entry name" value="Virul_fac_BrkB"/>
</dbReference>
<dbReference type="PANTHER" id="PTHR30213">
    <property type="entry name" value="INNER MEMBRANE PROTEIN YHJD"/>
    <property type="match status" value="1"/>
</dbReference>
<reference evidence="9" key="1">
    <citation type="journal article" date="2019" name="Int. J. Syst. Evol. Microbiol.">
        <title>The Global Catalogue of Microorganisms (GCM) 10K type strain sequencing project: providing services to taxonomists for standard genome sequencing and annotation.</title>
        <authorList>
            <consortium name="The Broad Institute Genomics Platform"/>
            <consortium name="The Broad Institute Genome Sequencing Center for Infectious Disease"/>
            <person name="Wu L."/>
            <person name="Ma J."/>
        </authorList>
    </citation>
    <scope>NUCLEOTIDE SEQUENCE [LARGE SCALE GENOMIC DNA]</scope>
    <source>
        <strain evidence="9">JCM 17459</strain>
    </source>
</reference>
<feature type="transmembrane region" description="Helical" evidence="7">
    <location>
        <begin position="113"/>
        <end position="135"/>
    </location>
</feature>
<keyword evidence="9" id="KW-1185">Reference proteome</keyword>
<accession>A0ABP8ET91</accession>
<keyword evidence="2" id="KW-1003">Cell membrane</keyword>
<feature type="transmembrane region" description="Helical" evidence="7">
    <location>
        <begin position="48"/>
        <end position="73"/>
    </location>
</feature>
<feature type="region of interest" description="Disordered" evidence="6">
    <location>
        <begin position="1"/>
        <end position="26"/>
    </location>
</feature>
<evidence type="ECO:0000256" key="5">
    <source>
        <dbReference type="ARBA" id="ARBA00023136"/>
    </source>
</evidence>
<feature type="transmembrane region" description="Helical" evidence="7">
    <location>
        <begin position="156"/>
        <end position="182"/>
    </location>
</feature>
<evidence type="ECO:0000256" key="2">
    <source>
        <dbReference type="ARBA" id="ARBA00022475"/>
    </source>
</evidence>
<evidence type="ECO:0000313" key="9">
    <source>
        <dbReference type="Proteomes" id="UP001499841"/>
    </source>
</evidence>
<evidence type="ECO:0000256" key="1">
    <source>
        <dbReference type="ARBA" id="ARBA00004651"/>
    </source>
</evidence>
<keyword evidence="5 7" id="KW-0472">Membrane</keyword>
<feature type="transmembrane region" description="Helical" evidence="7">
    <location>
        <begin position="268"/>
        <end position="290"/>
    </location>
</feature>
<gene>
    <name evidence="8" type="ORF">GCM10022262_14360</name>
</gene>
<comment type="subcellular location">
    <subcellularLocation>
        <location evidence="1">Cell membrane</location>
        <topology evidence="1">Multi-pass membrane protein</topology>
    </subcellularLocation>
</comment>
<keyword evidence="4 7" id="KW-1133">Transmembrane helix</keyword>
<feature type="compositionally biased region" description="Low complexity" evidence="6">
    <location>
        <begin position="8"/>
        <end position="20"/>
    </location>
</feature>
<sequence>MGQETRQPATAAPSSGGPAPVLGRRPSKRFMTGKAVRKFFADECWDRAAGMTFFGALSIPPLAVALASVLALAGQDEAAVKAVLDVLRLLAPDQESLEAVSRPVLALMDHPSAGISLVVGLVTALWLAAGYVGSFGRAMNHIYGVHEGRPLWRLQAWHLLTTVILVAFGVLVTLLLVVSGPVARAIGTVLGVGRTALLVWEVLRWPLLLAAAVLVVALLYFATPNVRHPRFHWMSPGALVALGVSGVATLLLRLYATSGRIDLTYGGVLAGVVVFSLWLWVINMALLLGAELDSEVHRARQLVAGVREAEHKVHLPVRDSRATDKARRRQAADAARARSLRHSHGWRDDEREERDER</sequence>
<evidence type="ECO:0000256" key="4">
    <source>
        <dbReference type="ARBA" id="ARBA00022989"/>
    </source>
</evidence>
<evidence type="ECO:0000256" key="3">
    <source>
        <dbReference type="ARBA" id="ARBA00022692"/>
    </source>
</evidence>
<organism evidence="8 9">
    <name type="scientific">Georgenia daeguensis</name>
    <dbReference type="NCBI Taxonomy" id="908355"/>
    <lineage>
        <taxon>Bacteria</taxon>
        <taxon>Bacillati</taxon>
        <taxon>Actinomycetota</taxon>
        <taxon>Actinomycetes</taxon>
        <taxon>Micrococcales</taxon>
        <taxon>Bogoriellaceae</taxon>
        <taxon>Georgenia</taxon>
    </lineage>
</organism>
<feature type="transmembrane region" description="Helical" evidence="7">
    <location>
        <begin position="202"/>
        <end position="221"/>
    </location>
</feature>
<dbReference type="PANTHER" id="PTHR30213:SF0">
    <property type="entry name" value="UPF0761 MEMBRANE PROTEIN YIHY"/>
    <property type="match status" value="1"/>
</dbReference>
<feature type="transmembrane region" description="Helical" evidence="7">
    <location>
        <begin position="233"/>
        <end position="256"/>
    </location>
</feature>
<proteinExistence type="predicted"/>
<dbReference type="RefSeq" id="WP_345039294.1">
    <property type="nucleotide sequence ID" value="NZ_BAABBA010000005.1"/>
</dbReference>
<keyword evidence="3 7" id="KW-0812">Transmembrane</keyword>
<dbReference type="Pfam" id="PF03631">
    <property type="entry name" value="Virul_fac_BrkB"/>
    <property type="match status" value="1"/>
</dbReference>
<protein>
    <submittedName>
        <fullName evidence="8">YihY/virulence factor BrkB family protein</fullName>
    </submittedName>
</protein>
<evidence type="ECO:0000256" key="7">
    <source>
        <dbReference type="SAM" id="Phobius"/>
    </source>
</evidence>
<evidence type="ECO:0000313" key="8">
    <source>
        <dbReference type="EMBL" id="GAA4287077.1"/>
    </source>
</evidence>
<dbReference type="EMBL" id="BAABBA010000005">
    <property type="protein sequence ID" value="GAA4287077.1"/>
    <property type="molecule type" value="Genomic_DNA"/>
</dbReference>
<dbReference type="Proteomes" id="UP001499841">
    <property type="component" value="Unassembled WGS sequence"/>
</dbReference>
<feature type="compositionally biased region" description="Basic and acidic residues" evidence="6">
    <location>
        <begin position="345"/>
        <end position="357"/>
    </location>
</feature>
<feature type="region of interest" description="Disordered" evidence="6">
    <location>
        <begin position="317"/>
        <end position="357"/>
    </location>
</feature>
<evidence type="ECO:0000256" key="6">
    <source>
        <dbReference type="SAM" id="MobiDB-lite"/>
    </source>
</evidence>
<comment type="caution">
    <text evidence="8">The sequence shown here is derived from an EMBL/GenBank/DDBJ whole genome shotgun (WGS) entry which is preliminary data.</text>
</comment>
<name>A0ABP8ET91_9MICO</name>